<comment type="caution">
    <text evidence="1">The sequence shown here is derived from an EMBL/GenBank/DDBJ whole genome shotgun (WGS) entry which is preliminary data.</text>
</comment>
<organism evidence="1 2">
    <name type="scientific">Inconstantimicrobium mannanitabidum</name>
    <dbReference type="NCBI Taxonomy" id="1604901"/>
    <lineage>
        <taxon>Bacteria</taxon>
        <taxon>Bacillati</taxon>
        <taxon>Bacillota</taxon>
        <taxon>Clostridia</taxon>
        <taxon>Eubacteriales</taxon>
        <taxon>Clostridiaceae</taxon>
        <taxon>Inconstantimicrobium</taxon>
    </lineage>
</organism>
<sequence length="598" mass="68571">MEERIKFYDKKIEGAREELKQLKSRCDFYSILRFIIIAVLIVALYISYKNANNNLAIMSIVIAVATFSIVASIHSKALYEQSKIKTLVKVNEEAKARLNGEWKKFEDDGHEYLKVEHPYVNDLDIFGKSSLFQWVNTTTTQFGRNRLKEILSMDKLPTKEDILRRQSIIRELGEKVDFRQKVQIEGSIEEKGKGDPESFVAWAKESNDKILKPYNTVISFLCPILLIASIIIYFSTHVISRAIPLAVTVLNIIILRIGKSEIETALDTLYDVKYKISKYFNIINLIENESFEDENLKKLKAKLNSNGLNAVNEMKELDRIAVKVRDRGNMVYIIINILLLWDCHLLKQLELWRRKSGNTVEAWFEVIGEFEAYMSIANISGDFNKYSFPKIEDKLTISGKEIAHPLIGERAISNNFSLEKDKSIILITGSNMSGKSTFLRTVGINMILSYIGAPVCAKEFSTPILNIYTCMRIGDNLEENISSFYAEILRIKILMEAVNRGEHVFFLLDEIFKGTNSMDRHTGAEMLINQLSKKPALGFVSTHDLELCDLQDSNNKVTNYHFKEHYVNNEIKFDYTLRSGKSTTRNAVYLMRMAGIDI</sequence>
<gene>
    <name evidence="1" type="ORF">rsdtw13_03420</name>
</gene>
<reference evidence="1" key="1">
    <citation type="journal article" date="2025" name="Int. J. Syst. Evol. Microbiol.">
        <title>Inconstantimicrobium mannanitabidum sp. nov., a novel member of the family Clostridiaceae isolated from anoxic soil under the treatment of reductive soil disinfestation.</title>
        <authorList>
            <person name="Ueki A."/>
            <person name="Tonouchi A."/>
            <person name="Honma S."/>
            <person name="Kaku N."/>
            <person name="Ueki K."/>
        </authorList>
    </citation>
    <scope>NUCLEOTIDE SEQUENCE</scope>
    <source>
        <strain evidence="1">TW13</strain>
    </source>
</reference>
<evidence type="ECO:0000313" key="1">
    <source>
        <dbReference type="EMBL" id="GKX65084.1"/>
    </source>
</evidence>
<dbReference type="EMBL" id="BROD01000001">
    <property type="protein sequence ID" value="GKX65084.1"/>
    <property type="molecule type" value="Genomic_DNA"/>
</dbReference>
<accession>A0ACB5R7C2</accession>
<name>A0ACB5R7C2_9CLOT</name>
<protein>
    <submittedName>
        <fullName evidence="1">DNA mismatch repair protein</fullName>
    </submittedName>
</protein>
<keyword evidence="2" id="KW-1185">Reference proteome</keyword>
<evidence type="ECO:0000313" key="2">
    <source>
        <dbReference type="Proteomes" id="UP001058074"/>
    </source>
</evidence>
<proteinExistence type="predicted"/>
<dbReference type="Proteomes" id="UP001058074">
    <property type="component" value="Unassembled WGS sequence"/>
</dbReference>